<keyword evidence="2" id="KW-1185">Reference proteome</keyword>
<dbReference type="EMBL" id="CAJVPU010034780">
    <property type="protein sequence ID" value="CAG8726207.1"/>
    <property type="molecule type" value="Genomic_DNA"/>
</dbReference>
<protein>
    <submittedName>
        <fullName evidence="1">11085_t:CDS:1</fullName>
    </submittedName>
</protein>
<accession>A0ACA9PYX9</accession>
<feature type="non-terminal residue" evidence="1">
    <location>
        <position position="1"/>
    </location>
</feature>
<name>A0ACA9PYX9_9GLOM</name>
<feature type="non-terminal residue" evidence="1">
    <location>
        <position position="124"/>
    </location>
</feature>
<evidence type="ECO:0000313" key="2">
    <source>
        <dbReference type="Proteomes" id="UP000789702"/>
    </source>
</evidence>
<proteinExistence type="predicted"/>
<gene>
    <name evidence="1" type="ORF">DHETER_LOCUS13148</name>
</gene>
<dbReference type="Proteomes" id="UP000789702">
    <property type="component" value="Unassembled WGS sequence"/>
</dbReference>
<comment type="caution">
    <text evidence="1">The sequence shown here is derived from an EMBL/GenBank/DDBJ whole genome shotgun (WGS) entry which is preliminary data.</text>
</comment>
<reference evidence="1" key="1">
    <citation type="submission" date="2021-06" db="EMBL/GenBank/DDBJ databases">
        <authorList>
            <person name="Kallberg Y."/>
            <person name="Tangrot J."/>
            <person name="Rosling A."/>
        </authorList>
    </citation>
    <scope>NUCLEOTIDE SEQUENCE</scope>
    <source>
        <strain evidence="1">IL203A</strain>
    </source>
</reference>
<evidence type="ECO:0000313" key="1">
    <source>
        <dbReference type="EMBL" id="CAG8726207.1"/>
    </source>
</evidence>
<organism evidence="1 2">
    <name type="scientific">Dentiscutata heterogama</name>
    <dbReference type="NCBI Taxonomy" id="1316150"/>
    <lineage>
        <taxon>Eukaryota</taxon>
        <taxon>Fungi</taxon>
        <taxon>Fungi incertae sedis</taxon>
        <taxon>Mucoromycota</taxon>
        <taxon>Glomeromycotina</taxon>
        <taxon>Glomeromycetes</taxon>
        <taxon>Diversisporales</taxon>
        <taxon>Gigasporaceae</taxon>
        <taxon>Dentiscutata</taxon>
    </lineage>
</organism>
<sequence length="124" mass="14094">QILSPGRVMTLVKLNNHDNFEKSELLEADVVAKIVSAYFDANNDKSSQTSLFIVTPQHSQRLTIQSRVKEYLSNNLKIDTVDKMQGQEADLVIACFGFHDNNEIARKPNFLFDPNRWNVAISRA</sequence>